<dbReference type="Proteomes" id="UP000578030">
    <property type="component" value="Unassembled WGS sequence"/>
</dbReference>
<sequence>MPVRHLYLGLCVLGVVVPYAFFVPWLLDHGSGGGMGGGRFLRDLAANRISLFCAADVVVSAIVLFRFAGVERRAGRLARVWPVYAATLLVGVSFGLPLMLYLRQVRMEGMSRVS</sequence>
<reference evidence="2 3" key="1">
    <citation type="submission" date="2020-04" db="EMBL/GenBank/DDBJ databases">
        <title>Description of novel Gluconacetobacter.</title>
        <authorList>
            <person name="Sombolestani A."/>
        </authorList>
    </citation>
    <scope>NUCLEOTIDE SEQUENCE [LARGE SCALE GENOMIC DNA]</scope>
    <source>
        <strain evidence="2 3">LMG 27802</strain>
    </source>
</reference>
<dbReference type="InterPro" id="IPR021362">
    <property type="entry name" value="DUF2834"/>
</dbReference>
<protein>
    <submittedName>
        <fullName evidence="2">DUF2834 domain-containing protein</fullName>
    </submittedName>
</protein>
<dbReference type="EMBL" id="JABEQM010000002">
    <property type="protein sequence ID" value="MBB2200641.1"/>
    <property type="molecule type" value="Genomic_DNA"/>
</dbReference>
<accession>A0A7W4K5A2</accession>
<comment type="caution">
    <text evidence="2">The sequence shown here is derived from an EMBL/GenBank/DDBJ whole genome shotgun (WGS) entry which is preliminary data.</text>
</comment>
<keyword evidence="1" id="KW-1133">Transmembrane helix</keyword>
<evidence type="ECO:0000313" key="2">
    <source>
        <dbReference type="EMBL" id="MBB2200641.1"/>
    </source>
</evidence>
<feature type="transmembrane region" description="Helical" evidence="1">
    <location>
        <begin position="81"/>
        <end position="102"/>
    </location>
</feature>
<organism evidence="2 3">
    <name type="scientific">Gluconacetobacter tumulisoli</name>
    <dbReference type="NCBI Taxonomy" id="1286189"/>
    <lineage>
        <taxon>Bacteria</taxon>
        <taxon>Pseudomonadati</taxon>
        <taxon>Pseudomonadota</taxon>
        <taxon>Alphaproteobacteria</taxon>
        <taxon>Acetobacterales</taxon>
        <taxon>Acetobacteraceae</taxon>
        <taxon>Gluconacetobacter</taxon>
    </lineage>
</organism>
<evidence type="ECO:0000256" key="1">
    <source>
        <dbReference type="SAM" id="Phobius"/>
    </source>
</evidence>
<dbReference type="Pfam" id="PF11196">
    <property type="entry name" value="DUF2834"/>
    <property type="match status" value="1"/>
</dbReference>
<keyword evidence="3" id="KW-1185">Reference proteome</keyword>
<gene>
    <name evidence="2" type="ORF">HLH28_03430</name>
</gene>
<keyword evidence="1" id="KW-0812">Transmembrane</keyword>
<feature type="transmembrane region" description="Helical" evidence="1">
    <location>
        <begin position="48"/>
        <end position="69"/>
    </location>
</feature>
<keyword evidence="1" id="KW-0472">Membrane</keyword>
<evidence type="ECO:0000313" key="3">
    <source>
        <dbReference type="Proteomes" id="UP000578030"/>
    </source>
</evidence>
<proteinExistence type="predicted"/>
<dbReference type="AlphaFoldDB" id="A0A7W4K5A2"/>
<feature type="transmembrane region" description="Helical" evidence="1">
    <location>
        <begin position="6"/>
        <end position="27"/>
    </location>
</feature>
<dbReference type="RefSeq" id="WP_182954471.1">
    <property type="nucleotide sequence ID" value="NZ_JABEQM010000002.1"/>
</dbReference>
<name>A0A7W4K5A2_9PROT</name>